<evidence type="ECO:0000259" key="1">
    <source>
        <dbReference type="Pfam" id="PF08401"/>
    </source>
</evidence>
<dbReference type="Pfam" id="PF18818">
    <property type="entry name" value="MPTase-PolyVal"/>
    <property type="match status" value="1"/>
</dbReference>
<protein>
    <submittedName>
        <fullName evidence="3">ArdC-like ssDNA-binding domain-containing protein</fullName>
    </submittedName>
</protein>
<evidence type="ECO:0000259" key="2">
    <source>
        <dbReference type="Pfam" id="PF18818"/>
    </source>
</evidence>
<dbReference type="InterPro" id="IPR041459">
    <property type="entry name" value="MPTase-PolyVal"/>
</dbReference>
<dbReference type="Pfam" id="PF08401">
    <property type="entry name" value="ArdcN"/>
    <property type="match status" value="1"/>
</dbReference>
<comment type="caution">
    <text evidence="3">The sequence shown here is derived from an EMBL/GenBank/DDBJ whole genome shotgun (WGS) entry which is preliminary data.</text>
</comment>
<feature type="non-terminal residue" evidence="3">
    <location>
        <position position="224"/>
    </location>
</feature>
<name>A0ABW6CUR9_9CAUL</name>
<dbReference type="RefSeq" id="WP_377371793.1">
    <property type="nucleotide sequence ID" value="NZ_JAOTJD010000066.1"/>
</dbReference>
<sequence length="224" mass="24096">MTNPLEPMMADLIARIERGVPPWRQAWVACADPSLPLRSDGQPFTGSNAWLLSFAGAVGGYASPYWFTFRQALGIGAPVMKGAKSSPAILYKTRVLDGGEAASPGASEDDPRVLRYLKAYAVFNAEQLTDCPEPYLRAPKIDSAVRAAARSALLDAIPAKIELGGGVACYNRARDVICLPAPEAFDTVDDYQATFAHEAVHNAGVQIMPHGRDQRLARSLPATR</sequence>
<feature type="domain" description="N-terminal" evidence="1">
    <location>
        <begin position="6"/>
        <end position="123"/>
    </location>
</feature>
<feature type="domain" description="Polyvalent protein metallopeptidase" evidence="2">
    <location>
        <begin position="151"/>
        <end position="205"/>
    </location>
</feature>
<evidence type="ECO:0000313" key="4">
    <source>
        <dbReference type="Proteomes" id="UP001598130"/>
    </source>
</evidence>
<keyword evidence="4" id="KW-1185">Reference proteome</keyword>
<gene>
    <name evidence="3" type="ORF">OCL97_21660</name>
</gene>
<dbReference type="Proteomes" id="UP001598130">
    <property type="component" value="Unassembled WGS sequence"/>
</dbReference>
<dbReference type="InterPro" id="IPR013610">
    <property type="entry name" value="ArdC_N"/>
</dbReference>
<evidence type="ECO:0000313" key="3">
    <source>
        <dbReference type="EMBL" id="MFD3266554.1"/>
    </source>
</evidence>
<organism evidence="3 4">
    <name type="scientific">Phenylobacterium ferrooxidans</name>
    <dbReference type="NCBI Taxonomy" id="2982689"/>
    <lineage>
        <taxon>Bacteria</taxon>
        <taxon>Pseudomonadati</taxon>
        <taxon>Pseudomonadota</taxon>
        <taxon>Alphaproteobacteria</taxon>
        <taxon>Caulobacterales</taxon>
        <taxon>Caulobacteraceae</taxon>
        <taxon>Phenylobacterium</taxon>
    </lineage>
</organism>
<dbReference type="EMBL" id="JAOTJD010000066">
    <property type="protein sequence ID" value="MFD3266554.1"/>
    <property type="molecule type" value="Genomic_DNA"/>
</dbReference>
<accession>A0ABW6CUR9</accession>
<proteinExistence type="predicted"/>
<reference evidence="3 4" key="1">
    <citation type="submission" date="2022-09" db="EMBL/GenBank/DDBJ databases">
        <title>New species of Phenylobacterium.</title>
        <authorList>
            <person name="Mieszkin S."/>
        </authorList>
    </citation>
    <scope>NUCLEOTIDE SEQUENCE [LARGE SCALE GENOMIC DNA]</scope>
    <source>
        <strain evidence="3 4">HK31-G</strain>
    </source>
</reference>